<organism evidence="1 2">
    <name type="scientific">Chryseobacterium cheonjiense</name>
    <dbReference type="NCBI Taxonomy" id="2728845"/>
    <lineage>
        <taxon>Bacteria</taxon>
        <taxon>Pseudomonadati</taxon>
        <taxon>Bacteroidota</taxon>
        <taxon>Flavobacteriia</taxon>
        <taxon>Flavobacteriales</taxon>
        <taxon>Weeksellaceae</taxon>
        <taxon>Chryseobacterium group</taxon>
        <taxon>Chryseobacterium</taxon>
    </lineage>
</organism>
<comment type="caution">
    <text evidence="1">The sequence shown here is derived from an EMBL/GenBank/DDBJ whole genome shotgun (WGS) entry which is preliminary data.</text>
</comment>
<name>A0A7Y0FKE9_9FLAO</name>
<keyword evidence="2" id="KW-1185">Reference proteome</keyword>
<evidence type="ECO:0008006" key="3">
    <source>
        <dbReference type="Google" id="ProtNLM"/>
    </source>
</evidence>
<dbReference type="Gene3D" id="2.180.10.10">
    <property type="entry name" value="RHS repeat-associated core"/>
    <property type="match status" value="1"/>
</dbReference>
<dbReference type="AlphaFoldDB" id="A0A7Y0FKE9"/>
<gene>
    <name evidence="1" type="ORF">HHL20_17350</name>
</gene>
<evidence type="ECO:0000313" key="2">
    <source>
        <dbReference type="Proteomes" id="UP000552615"/>
    </source>
</evidence>
<sequence length="313" mass="34033">MPDLGRWGVVDPLAEASRRFTPYHYGNDNPIRFTDPDGRHSMDNLTTYNPGSELQILLPEMGWVEKNMPFFYTDDSGIMIRSNALGNNGKGGGSGYTFTGNGAATMFEYFANGGKMDGITFHKGYAQWWTDGNIPTYGAIINGEMDITAQGMILHKMKLYQRDQFWDGVTKKLGPLGFANDVKIQLFEAGIRRNAGLTINEFNGLNKTAQELRTLGALGYTGTKYLSAFKNLGVAASIVTTAYSASKVYNQYEQGGTSEVFSHRDVVDTTVGLVGLGTTALVAVALVSNPVGWAIGIGVLVYGTGTMIYDMTQ</sequence>
<accession>A0A7Y0FKE9</accession>
<dbReference type="EMBL" id="JABBGF010000003">
    <property type="protein sequence ID" value="NML59097.1"/>
    <property type="molecule type" value="Genomic_DNA"/>
</dbReference>
<protein>
    <recommendedName>
        <fullName evidence="3">RHS repeat-associated core domain-containing protein</fullName>
    </recommendedName>
</protein>
<dbReference type="Proteomes" id="UP000552615">
    <property type="component" value="Unassembled WGS sequence"/>
</dbReference>
<evidence type="ECO:0000313" key="1">
    <source>
        <dbReference type="EMBL" id="NML59097.1"/>
    </source>
</evidence>
<proteinExistence type="predicted"/>
<reference evidence="1 2" key="1">
    <citation type="submission" date="2020-04" db="EMBL/GenBank/DDBJ databases">
        <title>Chryseobacterium sp. RJ-7-14 sp. nov., isolated from Jeju soil.</title>
        <authorList>
            <person name="Dahal R.H."/>
            <person name="Chaudhary D.K."/>
        </authorList>
    </citation>
    <scope>NUCLEOTIDE SEQUENCE [LARGE SCALE GENOMIC DNA]</scope>
    <source>
        <strain evidence="1 2">RJ-7-14</strain>
    </source>
</reference>